<keyword evidence="2" id="KW-1185">Reference proteome</keyword>
<organism evidence="1 2">
    <name type="scientific">Homoserinimonas aerilata</name>
    <dbReference type="NCBI Taxonomy" id="1162970"/>
    <lineage>
        <taxon>Bacteria</taxon>
        <taxon>Bacillati</taxon>
        <taxon>Actinomycetota</taxon>
        <taxon>Actinomycetes</taxon>
        <taxon>Micrococcales</taxon>
        <taxon>Microbacteriaceae</taxon>
        <taxon>Homoserinimonas</taxon>
    </lineage>
</organism>
<sequence>MTEIANLATGELVDYEPVSPMEIEMIIREIGDRLEDAVPVLKHLYNQRYAAERKWIEERAKAMLRSSETSITRQRAEADLASLPLKHQFDDAKEILHAAEHLQKALQSKLYGYLNLNKAQAAAYQVGGFGR</sequence>
<dbReference type="EMBL" id="VFOM01000002">
    <property type="protein sequence ID" value="TQL46697.1"/>
    <property type="molecule type" value="Genomic_DNA"/>
</dbReference>
<dbReference type="RefSeq" id="WP_141881344.1">
    <property type="nucleotide sequence ID" value="NZ_VFOM01000002.1"/>
</dbReference>
<dbReference type="AlphaFoldDB" id="A0A542YF43"/>
<proteinExistence type="predicted"/>
<reference evidence="1 2" key="1">
    <citation type="submission" date="2019-06" db="EMBL/GenBank/DDBJ databases">
        <title>Sequencing the genomes of 1000 actinobacteria strains.</title>
        <authorList>
            <person name="Klenk H.-P."/>
        </authorList>
    </citation>
    <scope>NUCLEOTIDE SEQUENCE [LARGE SCALE GENOMIC DNA]</scope>
    <source>
        <strain evidence="1 2">DSM 26477</strain>
    </source>
</reference>
<evidence type="ECO:0000313" key="2">
    <source>
        <dbReference type="Proteomes" id="UP000317998"/>
    </source>
</evidence>
<dbReference type="OrthoDB" id="5117887at2"/>
<gene>
    <name evidence="1" type="ORF">FB562_2221</name>
</gene>
<accession>A0A542YF43</accession>
<protein>
    <submittedName>
        <fullName evidence="1">Uncharacterized protein</fullName>
    </submittedName>
</protein>
<name>A0A542YF43_9MICO</name>
<evidence type="ECO:0000313" key="1">
    <source>
        <dbReference type="EMBL" id="TQL46697.1"/>
    </source>
</evidence>
<comment type="caution">
    <text evidence="1">The sequence shown here is derived from an EMBL/GenBank/DDBJ whole genome shotgun (WGS) entry which is preliminary data.</text>
</comment>
<dbReference type="Proteomes" id="UP000317998">
    <property type="component" value="Unassembled WGS sequence"/>
</dbReference>